<dbReference type="SUPFAM" id="SSF53098">
    <property type="entry name" value="Ribonuclease H-like"/>
    <property type="match status" value="1"/>
</dbReference>
<accession>A0AAV3NPL1</accession>
<dbReference type="GO" id="GO:0004523">
    <property type="term" value="F:RNA-DNA hybrid ribonuclease activity"/>
    <property type="evidence" value="ECO:0007669"/>
    <property type="project" value="InterPro"/>
</dbReference>
<dbReference type="AlphaFoldDB" id="A0AAV3NPL1"/>
<protein>
    <submittedName>
        <fullName evidence="4">Uncharacterized protein</fullName>
    </submittedName>
</protein>
<name>A0AAV3NPL1_LITER</name>
<reference evidence="4 5" key="1">
    <citation type="submission" date="2024-01" db="EMBL/GenBank/DDBJ databases">
        <title>The complete chloroplast genome sequence of Lithospermum erythrorhizon: insights into the phylogenetic relationship among Boraginaceae species and the maternal lineages of purple gromwells.</title>
        <authorList>
            <person name="Okada T."/>
            <person name="Watanabe K."/>
        </authorList>
    </citation>
    <scope>NUCLEOTIDE SEQUENCE [LARGE SCALE GENOMIC DNA]</scope>
</reference>
<dbReference type="Pfam" id="PF17919">
    <property type="entry name" value="RT_RNaseH_2"/>
    <property type="match status" value="1"/>
</dbReference>
<sequence length="517" mass="59156">MCANFTNWNNACLKDYYPLPCLGRLVDGSAGHEVFDFLDASRGYHQILLHDDEQEKTAFITEYGLYCWRVMPFGLKNAGATYQRMVNRVFKEEIGSNMEIYVDDMIVKSRRRDDHLGNLRETLEVLKSSCLRINPEKCSFGVTSGKFLSFIIGKRGIKPNPDKIEAILNMKPPTSYKEVQRLTGCLIALSRFISKEPSQASKEPFLWDEECERAFAKLKEYLGSPKLLTRLEGVEELQLYLAVSEGAVSSVLVREEEGLIYYVSHVLHGAEESYPLIDKFVFTVVITARKLKAYFEAHPIKVMTNQPIKRIMSNPSMTGRLTTWAVELSEFEVSYAPRTSVKARLECTARVPEEVQGPREGKLKEVPWWKTGNYTWMERATKKATNNKAEYEAKVTGLQIAQALKIRWLLIRGASKLAIEQIRGDCGVKSEVLAKYHSKALILTKVFEYLLLEHIPRSQNEHADHLSRLATTYFGDLPSDVHVEVREHLIHMECNILPVLEKVPNWRSPIARYLVKE</sequence>
<dbReference type="InterPro" id="IPR041577">
    <property type="entry name" value="RT_RNaseH_2"/>
</dbReference>
<gene>
    <name evidence="4" type="ORF">LIER_02462</name>
</gene>
<dbReference type="InterPro" id="IPR036397">
    <property type="entry name" value="RNaseH_sf"/>
</dbReference>
<dbReference type="InterPro" id="IPR012337">
    <property type="entry name" value="RNaseH-like_sf"/>
</dbReference>
<comment type="caution">
    <text evidence="4">The sequence shown here is derived from an EMBL/GenBank/DDBJ whole genome shotgun (WGS) entry which is preliminary data.</text>
</comment>
<feature type="domain" description="Reverse transcriptase/retrotransposon-derived protein RNase H-like" evidence="3">
    <location>
        <begin position="207"/>
        <end position="302"/>
    </location>
</feature>
<dbReference type="PANTHER" id="PTHR48475:SF2">
    <property type="entry name" value="RIBONUCLEASE H"/>
    <property type="match status" value="1"/>
</dbReference>
<dbReference type="SUPFAM" id="SSF56672">
    <property type="entry name" value="DNA/RNA polymerases"/>
    <property type="match status" value="1"/>
</dbReference>
<evidence type="ECO:0000259" key="3">
    <source>
        <dbReference type="Pfam" id="PF17919"/>
    </source>
</evidence>
<dbReference type="Gene3D" id="3.30.70.270">
    <property type="match status" value="3"/>
</dbReference>
<dbReference type="PANTHER" id="PTHR48475">
    <property type="entry name" value="RIBONUCLEASE H"/>
    <property type="match status" value="1"/>
</dbReference>
<dbReference type="CDD" id="cd01647">
    <property type="entry name" value="RT_LTR"/>
    <property type="match status" value="1"/>
</dbReference>
<dbReference type="InterPro" id="IPR002156">
    <property type="entry name" value="RNaseH_domain"/>
</dbReference>
<evidence type="ECO:0000259" key="1">
    <source>
        <dbReference type="Pfam" id="PF00078"/>
    </source>
</evidence>
<keyword evidence="5" id="KW-1185">Reference proteome</keyword>
<evidence type="ECO:0000313" key="5">
    <source>
        <dbReference type="Proteomes" id="UP001454036"/>
    </source>
</evidence>
<dbReference type="GO" id="GO:0003676">
    <property type="term" value="F:nucleic acid binding"/>
    <property type="evidence" value="ECO:0007669"/>
    <property type="project" value="InterPro"/>
</dbReference>
<dbReference type="Pfam" id="PF13456">
    <property type="entry name" value="RVT_3"/>
    <property type="match status" value="1"/>
</dbReference>
<evidence type="ECO:0000259" key="2">
    <source>
        <dbReference type="Pfam" id="PF13456"/>
    </source>
</evidence>
<feature type="domain" description="Reverse transcriptase" evidence="1">
    <location>
        <begin position="29"/>
        <end position="152"/>
    </location>
</feature>
<dbReference type="InterPro" id="IPR043128">
    <property type="entry name" value="Rev_trsase/Diguanyl_cyclase"/>
</dbReference>
<dbReference type="InterPro" id="IPR000477">
    <property type="entry name" value="RT_dom"/>
</dbReference>
<dbReference type="CDD" id="cd09279">
    <property type="entry name" value="RNase_HI_like"/>
    <property type="match status" value="1"/>
</dbReference>
<feature type="domain" description="RNase H type-1" evidence="2">
    <location>
        <begin position="372"/>
        <end position="469"/>
    </location>
</feature>
<evidence type="ECO:0000313" key="4">
    <source>
        <dbReference type="EMBL" id="GAA0141285.1"/>
    </source>
</evidence>
<dbReference type="InterPro" id="IPR043502">
    <property type="entry name" value="DNA/RNA_pol_sf"/>
</dbReference>
<organism evidence="4 5">
    <name type="scientific">Lithospermum erythrorhizon</name>
    <name type="common">Purple gromwell</name>
    <name type="synonym">Lithospermum officinale var. erythrorhizon</name>
    <dbReference type="NCBI Taxonomy" id="34254"/>
    <lineage>
        <taxon>Eukaryota</taxon>
        <taxon>Viridiplantae</taxon>
        <taxon>Streptophyta</taxon>
        <taxon>Embryophyta</taxon>
        <taxon>Tracheophyta</taxon>
        <taxon>Spermatophyta</taxon>
        <taxon>Magnoliopsida</taxon>
        <taxon>eudicotyledons</taxon>
        <taxon>Gunneridae</taxon>
        <taxon>Pentapetalae</taxon>
        <taxon>asterids</taxon>
        <taxon>lamiids</taxon>
        <taxon>Boraginales</taxon>
        <taxon>Boraginaceae</taxon>
        <taxon>Boraginoideae</taxon>
        <taxon>Lithospermeae</taxon>
        <taxon>Lithospermum</taxon>
    </lineage>
</organism>
<dbReference type="EMBL" id="BAABME010000266">
    <property type="protein sequence ID" value="GAA0141285.1"/>
    <property type="molecule type" value="Genomic_DNA"/>
</dbReference>
<dbReference type="Pfam" id="PF00078">
    <property type="entry name" value="RVT_1"/>
    <property type="match status" value="1"/>
</dbReference>
<dbReference type="Proteomes" id="UP001454036">
    <property type="component" value="Unassembled WGS sequence"/>
</dbReference>
<proteinExistence type="predicted"/>
<dbReference type="Gene3D" id="3.30.420.10">
    <property type="entry name" value="Ribonuclease H-like superfamily/Ribonuclease H"/>
    <property type="match status" value="1"/>
</dbReference>